<comment type="function">
    <text evidence="1">VSG forms a coat on the surface of the parasite. The trypanosome evades the immune response of the host by expressing a series of antigenically distinct VSGs from an estimated 1000 VSG genes.</text>
</comment>
<evidence type="ECO:0000256" key="2">
    <source>
        <dbReference type="ARBA" id="ARBA00004609"/>
    </source>
</evidence>
<evidence type="ECO:0000256" key="6">
    <source>
        <dbReference type="ARBA" id="ARBA00023180"/>
    </source>
</evidence>
<evidence type="ECO:0000256" key="5">
    <source>
        <dbReference type="ARBA" id="ARBA00023136"/>
    </source>
</evidence>
<dbReference type="InterPro" id="IPR001812">
    <property type="entry name" value="Trypano_VSG_A_N_dom"/>
</dbReference>
<keyword evidence="10" id="KW-0732">Signal</keyword>
<keyword evidence="8" id="KW-0175">Coiled coil</keyword>
<name>A0A1J0R5G3_9TRYP</name>
<organism evidence="13">
    <name type="scientific">Trypanosoma brucei</name>
    <dbReference type="NCBI Taxonomy" id="5691"/>
    <lineage>
        <taxon>Eukaryota</taxon>
        <taxon>Discoba</taxon>
        <taxon>Euglenozoa</taxon>
        <taxon>Kinetoplastea</taxon>
        <taxon>Metakinetoplastina</taxon>
        <taxon>Trypanosomatida</taxon>
        <taxon>Trypanosomatidae</taxon>
        <taxon>Trypanosoma</taxon>
    </lineage>
</organism>
<evidence type="ECO:0000256" key="3">
    <source>
        <dbReference type="ARBA" id="ARBA00022475"/>
    </source>
</evidence>
<dbReference type="Gene3D" id="3.90.150.10">
    <property type="entry name" value="Variant Surface Glycoprotein, subunit A domain 1"/>
    <property type="match status" value="1"/>
</dbReference>
<evidence type="ECO:0000256" key="7">
    <source>
        <dbReference type="ARBA" id="ARBA00023288"/>
    </source>
</evidence>
<evidence type="ECO:0000256" key="4">
    <source>
        <dbReference type="ARBA" id="ARBA00022622"/>
    </source>
</evidence>
<sequence>MLAYTDLAAAVVITLTLASSVVNGAAKGPIPATTWEPLCKLSGQLKESQQAVKSVIGDITQSTTKASGLASRLELYIEQLSTTKERKIYLPFLYALKDETADLQAADATAAATSADYVTHAMYAAGRIDEFGEILLSTGKSSSKTCIGDTADAGLEKATAATRFQRCTARPLFDSEAVTAKSPAAVDSIAATPQTKTNNHHAATACPLTATGSADLPFHTGEIWEVQTISVAGGLATLGATNTVLKQISLAAAGGEPKDTLQAAARHHEMLKTQSEEIGFEIGNVSADSLISSPNFNAYVKVTYNLEDNAVAAKINELYGQQNSEFRKKFWKNIELVEVEEGASTKKKSEELIQIKDPKDLHVAAIYYRRKIWQTIDDQVETIKKLQAKSKNKNAKIEEATCNSAKDKQEACKKLEHKGCVFKENGAEGKKCTLSEEGKKEAAEKEANQETGGKTEEKCSDTKEQKECKDGCKWDGKECKDSSILVTKKFALSVVSAAFVALLF</sequence>
<proteinExistence type="predicted"/>
<feature type="chain" id="PRO_5012249789" evidence="10">
    <location>
        <begin position="19"/>
        <end position="504"/>
    </location>
</feature>
<keyword evidence="3" id="KW-1003">Cell membrane</keyword>
<evidence type="ECO:0000259" key="11">
    <source>
        <dbReference type="Pfam" id="PF00913"/>
    </source>
</evidence>
<keyword evidence="4" id="KW-0336">GPI-anchor</keyword>
<dbReference type="Gene3D" id="4.10.110.20">
    <property type="entry name" value="Variant surface glycoprotein MITAT 1.2, VSG 221, C-terminal domain"/>
    <property type="match status" value="1"/>
</dbReference>
<accession>A0A1J0R5G3</accession>
<feature type="domain" description="Trypanosome variant surface glycoprotein C-terminal" evidence="12">
    <location>
        <begin position="402"/>
        <end position="503"/>
    </location>
</feature>
<keyword evidence="5" id="KW-0472">Membrane</keyword>
<evidence type="ECO:0000313" key="13">
    <source>
        <dbReference type="EMBL" id="APD73068.1"/>
    </source>
</evidence>
<comment type="subcellular location">
    <subcellularLocation>
        <location evidence="2">Cell membrane</location>
        <topology evidence="2">Lipid-anchor</topology>
        <topology evidence="2">GPI-anchor</topology>
    </subcellularLocation>
</comment>
<evidence type="ECO:0000259" key="12">
    <source>
        <dbReference type="Pfam" id="PF10659"/>
    </source>
</evidence>
<dbReference type="EMBL" id="KX699112">
    <property type="protein sequence ID" value="APD73068.1"/>
    <property type="molecule type" value="Genomic_DNA"/>
</dbReference>
<evidence type="ECO:0000256" key="1">
    <source>
        <dbReference type="ARBA" id="ARBA00002523"/>
    </source>
</evidence>
<feature type="region of interest" description="Disordered" evidence="9">
    <location>
        <begin position="443"/>
        <end position="465"/>
    </location>
</feature>
<dbReference type="SUPFAM" id="SSF58087">
    <property type="entry name" value="Variant surface glycoprotein (N-terminal domain)"/>
    <property type="match status" value="1"/>
</dbReference>
<keyword evidence="6" id="KW-0325">Glycoprotein</keyword>
<keyword evidence="7" id="KW-0449">Lipoprotein</keyword>
<dbReference type="GO" id="GO:0005886">
    <property type="term" value="C:plasma membrane"/>
    <property type="evidence" value="ECO:0007669"/>
    <property type="project" value="UniProtKB-SubCell"/>
</dbReference>
<dbReference type="Pfam" id="PF10659">
    <property type="entry name" value="Trypan_glycop_C"/>
    <property type="match status" value="1"/>
</dbReference>
<reference evidence="13" key="1">
    <citation type="submission" date="2016-08" db="EMBL/GenBank/DDBJ databases">
        <title>VSG repertoire of Trypanosoma brucei EATRO 1125.</title>
        <authorList>
            <person name="Cross G.A."/>
        </authorList>
    </citation>
    <scope>NUCLEOTIDE SEQUENCE</scope>
    <source>
        <strain evidence="13">EATRO 1125</strain>
    </source>
</reference>
<dbReference type="AlphaFoldDB" id="A0A1J0R5G3"/>
<evidence type="ECO:0000256" key="9">
    <source>
        <dbReference type="SAM" id="MobiDB-lite"/>
    </source>
</evidence>
<dbReference type="GO" id="GO:0042783">
    <property type="term" value="P:symbiont-mediated evasion of host immune response"/>
    <property type="evidence" value="ECO:0007669"/>
    <property type="project" value="InterPro"/>
</dbReference>
<evidence type="ECO:0000256" key="10">
    <source>
        <dbReference type="SAM" id="SignalP"/>
    </source>
</evidence>
<dbReference type="VEuPathDB" id="TriTrypDB:Tb09.v4.0202"/>
<dbReference type="GO" id="GO:0098552">
    <property type="term" value="C:side of membrane"/>
    <property type="evidence" value="ECO:0007669"/>
    <property type="project" value="UniProtKB-KW"/>
</dbReference>
<feature type="domain" description="Trypanosome variant surface glycoprotein A-type N-terminal" evidence="11">
    <location>
        <begin position="12"/>
        <end position="368"/>
    </location>
</feature>
<feature type="signal peptide" evidence="10">
    <location>
        <begin position="1"/>
        <end position="18"/>
    </location>
</feature>
<protein>
    <submittedName>
        <fullName evidence="13">Variant surface glycoprotein 1125.229</fullName>
    </submittedName>
</protein>
<dbReference type="InterPro" id="IPR019609">
    <property type="entry name" value="Variant_surf_glycoprt_trypan_C"/>
</dbReference>
<dbReference type="Gene3D" id="1.10.470.10">
    <property type="entry name" value="Variant Surface Glycoprotein, subunit A, domain 2"/>
    <property type="match status" value="1"/>
</dbReference>
<dbReference type="VEuPathDB" id="TriTrypDB:Tb427_000804600"/>
<dbReference type="Pfam" id="PF00913">
    <property type="entry name" value="Trypan_glycop"/>
    <property type="match status" value="1"/>
</dbReference>
<evidence type="ECO:0000256" key="8">
    <source>
        <dbReference type="SAM" id="Coils"/>
    </source>
</evidence>
<feature type="coiled-coil region" evidence="8">
    <location>
        <begin position="376"/>
        <end position="403"/>
    </location>
</feature>